<evidence type="ECO:0000256" key="1">
    <source>
        <dbReference type="SAM" id="MobiDB-lite"/>
    </source>
</evidence>
<reference evidence="2 3" key="1">
    <citation type="submission" date="2015-12" db="EMBL/GenBank/DDBJ databases">
        <title>Draft genome sequence of Moniliophthora roreri, the causal agent of frosty pod rot of cacao.</title>
        <authorList>
            <person name="Aime M.C."/>
            <person name="Diaz-Valderrama J.R."/>
            <person name="Kijpornyongpan T."/>
            <person name="Phillips-Mora W."/>
        </authorList>
    </citation>
    <scope>NUCLEOTIDE SEQUENCE [LARGE SCALE GENOMIC DNA]</scope>
    <source>
        <strain evidence="2 3">MCA 2952</strain>
    </source>
</reference>
<gene>
    <name evidence="2" type="ORF">WG66_6532</name>
</gene>
<dbReference type="EMBL" id="LATX01001540">
    <property type="protein sequence ID" value="KTB40882.1"/>
    <property type="molecule type" value="Genomic_DNA"/>
</dbReference>
<dbReference type="AlphaFoldDB" id="A0A0W0FX20"/>
<comment type="caution">
    <text evidence="2">The sequence shown here is derived from an EMBL/GenBank/DDBJ whole genome shotgun (WGS) entry which is preliminary data.</text>
</comment>
<feature type="compositionally biased region" description="Basic and acidic residues" evidence="1">
    <location>
        <begin position="86"/>
        <end position="99"/>
    </location>
</feature>
<sequence length="221" mass="24516">MSLHSSNGFEINRSTFNSAQTQVNINITVNTISHSRRRTSRDEDNSHNRRVRARIHQSQSDDFRRRRGSSHGSRGYGGPVSPRGNRNHDRRGGSRDKGGNRRRKNGGGRSSTTAAPNDNSPPTSASTPNDGSTPPSLPPGPGFSGSNVDGESRDEAHGSRQERSPLSFWPSNRVGNVNTRQSDLENRLSTHEAEIDRLHHLNETLMLNTMITPHRRVQSRT</sequence>
<evidence type="ECO:0000313" key="3">
    <source>
        <dbReference type="Proteomes" id="UP000054988"/>
    </source>
</evidence>
<accession>A0A0W0FX20</accession>
<proteinExistence type="predicted"/>
<feature type="compositionally biased region" description="Basic and acidic residues" evidence="1">
    <location>
        <begin position="150"/>
        <end position="163"/>
    </location>
</feature>
<evidence type="ECO:0000313" key="2">
    <source>
        <dbReference type="EMBL" id="KTB40882.1"/>
    </source>
</evidence>
<name>A0A0W0FX20_MONRR</name>
<dbReference type="Proteomes" id="UP000054988">
    <property type="component" value="Unassembled WGS sequence"/>
</dbReference>
<feature type="compositionally biased region" description="Polar residues" evidence="1">
    <location>
        <begin position="111"/>
        <end position="130"/>
    </location>
</feature>
<organism evidence="2 3">
    <name type="scientific">Moniliophthora roreri</name>
    <name type="common">Frosty pod rot fungus</name>
    <name type="synonym">Monilia roreri</name>
    <dbReference type="NCBI Taxonomy" id="221103"/>
    <lineage>
        <taxon>Eukaryota</taxon>
        <taxon>Fungi</taxon>
        <taxon>Dikarya</taxon>
        <taxon>Basidiomycota</taxon>
        <taxon>Agaricomycotina</taxon>
        <taxon>Agaricomycetes</taxon>
        <taxon>Agaricomycetidae</taxon>
        <taxon>Agaricales</taxon>
        <taxon>Marasmiineae</taxon>
        <taxon>Marasmiaceae</taxon>
        <taxon>Moniliophthora</taxon>
    </lineage>
</organism>
<protein>
    <submittedName>
        <fullName evidence="2">Uncharacterized protein</fullName>
    </submittedName>
</protein>
<feature type="region of interest" description="Disordered" evidence="1">
    <location>
        <begin position="28"/>
        <end position="184"/>
    </location>
</feature>
<feature type="compositionally biased region" description="Polar residues" evidence="1">
    <location>
        <begin position="169"/>
        <end position="181"/>
    </location>
</feature>